<dbReference type="PANTHER" id="PTHR21324">
    <property type="entry name" value="FASTING-INDUCIBLE INTEGRAL MEMBRANE PROTEIN TM6P1-RELATED"/>
    <property type="match status" value="1"/>
</dbReference>
<comment type="similarity">
    <text evidence="2">Belongs to the DRAM/TMEM150 family.</text>
</comment>
<dbReference type="Proteomes" id="UP001177023">
    <property type="component" value="Unassembled WGS sequence"/>
</dbReference>
<feature type="transmembrane region" description="Helical" evidence="6">
    <location>
        <begin position="201"/>
        <end position="219"/>
    </location>
</feature>
<name>A0AA36CVP6_9BILA</name>
<feature type="domain" description="CWH43-like N-terminal" evidence="7">
    <location>
        <begin position="5"/>
        <end position="125"/>
    </location>
</feature>
<evidence type="ECO:0000313" key="9">
    <source>
        <dbReference type="Proteomes" id="UP001177023"/>
    </source>
</evidence>
<dbReference type="InterPro" id="IPR050911">
    <property type="entry name" value="DRAM/TMEM150_Autophagy_Mod"/>
</dbReference>
<protein>
    <recommendedName>
        <fullName evidence="7">CWH43-like N-terminal domain-containing protein</fullName>
    </recommendedName>
</protein>
<organism evidence="8 9">
    <name type="scientific">Mesorhabditis spiculigera</name>
    <dbReference type="NCBI Taxonomy" id="96644"/>
    <lineage>
        <taxon>Eukaryota</taxon>
        <taxon>Metazoa</taxon>
        <taxon>Ecdysozoa</taxon>
        <taxon>Nematoda</taxon>
        <taxon>Chromadorea</taxon>
        <taxon>Rhabditida</taxon>
        <taxon>Rhabditina</taxon>
        <taxon>Rhabditomorpha</taxon>
        <taxon>Rhabditoidea</taxon>
        <taxon>Rhabditidae</taxon>
        <taxon>Mesorhabditinae</taxon>
        <taxon>Mesorhabditis</taxon>
    </lineage>
</organism>
<feature type="non-terminal residue" evidence="8">
    <location>
        <position position="312"/>
    </location>
</feature>
<keyword evidence="4 6" id="KW-1133">Transmembrane helix</keyword>
<feature type="transmembrane region" description="Helical" evidence="6">
    <location>
        <begin position="51"/>
        <end position="71"/>
    </location>
</feature>
<feature type="transmembrane region" description="Helical" evidence="6">
    <location>
        <begin position="83"/>
        <end position="106"/>
    </location>
</feature>
<reference evidence="8" key="1">
    <citation type="submission" date="2023-06" db="EMBL/GenBank/DDBJ databases">
        <authorList>
            <person name="Delattre M."/>
        </authorList>
    </citation>
    <scope>NUCLEOTIDE SEQUENCE</scope>
    <source>
        <strain evidence="8">AF72</strain>
    </source>
</reference>
<feature type="transmembrane region" description="Helical" evidence="6">
    <location>
        <begin position="5"/>
        <end position="26"/>
    </location>
</feature>
<evidence type="ECO:0000256" key="4">
    <source>
        <dbReference type="ARBA" id="ARBA00022989"/>
    </source>
</evidence>
<dbReference type="Pfam" id="PF10277">
    <property type="entry name" value="Frag1"/>
    <property type="match status" value="1"/>
</dbReference>
<dbReference type="GO" id="GO:0012505">
    <property type="term" value="C:endomembrane system"/>
    <property type="evidence" value="ECO:0007669"/>
    <property type="project" value="UniProtKB-SubCell"/>
</dbReference>
<gene>
    <name evidence="8" type="ORF">MSPICULIGERA_LOCUS14505</name>
</gene>
<evidence type="ECO:0000256" key="2">
    <source>
        <dbReference type="ARBA" id="ARBA00006565"/>
    </source>
</evidence>
<evidence type="ECO:0000256" key="3">
    <source>
        <dbReference type="ARBA" id="ARBA00022692"/>
    </source>
</evidence>
<dbReference type="InterPro" id="IPR019402">
    <property type="entry name" value="CWH43_N"/>
</dbReference>
<accession>A0AA36CVP6</accession>
<evidence type="ECO:0000256" key="6">
    <source>
        <dbReference type="SAM" id="Phobius"/>
    </source>
</evidence>
<sequence length="312" mass="34812">MCHAIYAPLICVVSLLISFFVCYGIAVGNDHVDAWLPYISDCGNLPPESCIFGTFMAIGAFAWALTVYYLHRQILRRCGSQNSRLVIFAYFILLLGWLSALGILVVGNFQEGNVLAAHDAGAFTFSLDSSSIALAITPSNYLEHRDIGYLDISYDMSFAEPFVQSPGGLTPTKPDFENGIERYDVDSPFYNNHIATTLSEWILALLMLLEIATFVIDLWDYKDYRTVTQSASEIVGFTAGPSGPITAAYDNALFDDPQMKEVHATPAYGYDSDTIYRKGLPRVTMTSLDRNQAYRDPYISRDRDGYTFDAQY</sequence>
<dbReference type="EMBL" id="CATQJA010002643">
    <property type="protein sequence ID" value="CAJ0576208.1"/>
    <property type="molecule type" value="Genomic_DNA"/>
</dbReference>
<keyword evidence="9" id="KW-1185">Reference proteome</keyword>
<dbReference type="AlphaFoldDB" id="A0AA36CVP6"/>
<keyword evidence="3 6" id="KW-0812">Transmembrane</keyword>
<keyword evidence="5 6" id="KW-0472">Membrane</keyword>
<evidence type="ECO:0000256" key="5">
    <source>
        <dbReference type="ARBA" id="ARBA00023136"/>
    </source>
</evidence>
<evidence type="ECO:0000313" key="8">
    <source>
        <dbReference type="EMBL" id="CAJ0576208.1"/>
    </source>
</evidence>
<proteinExistence type="inferred from homology"/>
<comment type="caution">
    <text evidence="8">The sequence shown here is derived from an EMBL/GenBank/DDBJ whole genome shotgun (WGS) entry which is preliminary data.</text>
</comment>
<evidence type="ECO:0000259" key="7">
    <source>
        <dbReference type="Pfam" id="PF10277"/>
    </source>
</evidence>
<dbReference type="PANTHER" id="PTHR21324:SF2">
    <property type="entry name" value="EG:22E5.9 PROTEIN"/>
    <property type="match status" value="1"/>
</dbReference>
<comment type="subcellular location">
    <subcellularLocation>
        <location evidence="1">Endomembrane system</location>
        <topology evidence="1">Multi-pass membrane protein</topology>
    </subcellularLocation>
</comment>
<evidence type="ECO:0000256" key="1">
    <source>
        <dbReference type="ARBA" id="ARBA00004127"/>
    </source>
</evidence>